<evidence type="ECO:0008006" key="11">
    <source>
        <dbReference type="Google" id="ProtNLM"/>
    </source>
</evidence>
<dbReference type="GO" id="GO:0005737">
    <property type="term" value="C:cytoplasm"/>
    <property type="evidence" value="ECO:0007669"/>
    <property type="project" value="UniProtKB-SubCell"/>
</dbReference>
<evidence type="ECO:0000256" key="2">
    <source>
        <dbReference type="ARBA" id="ARBA00022490"/>
    </source>
</evidence>
<dbReference type="SUPFAM" id="SSF49599">
    <property type="entry name" value="TRAF domain-like"/>
    <property type="match status" value="1"/>
</dbReference>
<evidence type="ECO:0000256" key="4">
    <source>
        <dbReference type="ARBA" id="ARBA00022786"/>
    </source>
</evidence>
<gene>
    <name evidence="9" type="ORF">BT63DRAFT_55100</name>
</gene>
<dbReference type="Pfam" id="PF13920">
    <property type="entry name" value="zf-C3HC4_3"/>
    <property type="match status" value="1"/>
</dbReference>
<keyword evidence="5" id="KW-0479">Metal-binding</keyword>
<dbReference type="InterPro" id="IPR024729">
    <property type="entry name" value="USP7_ICP0-binding_dom"/>
</dbReference>
<comment type="subcellular location">
    <subcellularLocation>
        <location evidence="1">Cytoplasm</location>
    </subcellularLocation>
</comment>
<dbReference type="InterPro" id="IPR002083">
    <property type="entry name" value="MATH/TRAF_dom"/>
</dbReference>
<dbReference type="InterPro" id="IPR003409">
    <property type="entry name" value="MORN"/>
</dbReference>
<dbReference type="SMART" id="SM00698">
    <property type="entry name" value="MORN"/>
    <property type="match status" value="3"/>
</dbReference>
<accession>A0A6A6U1W1</accession>
<evidence type="ECO:0000256" key="3">
    <source>
        <dbReference type="ARBA" id="ARBA00022737"/>
    </source>
</evidence>
<protein>
    <recommendedName>
        <fullName evidence="11">MATH and UCH domain protein</fullName>
    </recommendedName>
</protein>
<dbReference type="SUPFAM" id="SSF54001">
    <property type="entry name" value="Cysteine proteinases"/>
    <property type="match status" value="1"/>
</dbReference>
<sequence length="1277" mass="143561">MDDAEPMDLAMSSILPPQNPTTTTDQPTQTTPPPASNQHDDDWVDDDAMDTTPDGSPGPAPQEHSTSPSSPPAQAPAEIQTNGQATQPVASQDGSTPSSGENADEGEDATSSEDEDYDDEYDEEWHEITEDMSVPTEQELKELKDEISAKDDPHFMKLLTQSLDDPQVQPGEFGKIDWLIDRYNGTRENPNKELLMRSPVTRVGGYDWQLKLYPRGNDTEYLSVYVECVSVSNKEKMKEKEKEKEKTGAKSKSRRGSKKETHPKTQISIPAVTNQHTPLPLLDPKPIPKRPSIAASVIVVVYNPDEPRVHHQRSCLHRFCPNSSDWGWTRFYGPYYEIGTRQRGQRTALLRGDKLAVTGFIQLIEDETDGKYEHQSRENPWDSFSMCGLQSMISERLPQSTVPALSAWLLAKPFREFLYRTPTPDPDYDHHGKPMPMVSGLKLLLAQLRTPVPIEPESNYRTPVDMDPIRVALEWYGIEEILLKCDVIELWEVIRAQLKEELKDTPFEKELDLLFGTERSRTTDKAHYSVLVKDAGTMQNAIDQSPDLIPEDCEPPRILHIELNRQHFNEKTRTWQKLSDKVTLDDHVDVNGQSYTLYGFITHDRDLQSCLFSTIVRPNGPGTGWYQYNDRKNLYDTREERLVQRLTNKEAIEAHEGGKPKKTDDPEPNVAYIAIYFADFLGEDAFNSSEPHWDPAWISHYLPTAYDSETGSPILTAAKEAELDKIQAPIKLEVLAIHSKAFLRWQGPGIIDIYDDGPNNKADMIKFMVDETASATDVRDKIAKHVPDIKDARQVKLWPFDPRDGVQFSPVLARDDTSSKHPFGIINPLTRDPSQKSSQRWVWYTLLDDSQLETMKKEEEDRKKKIAEAKAAAEAAAVAAAMTPPPTAAPAQPPQTNEDTVMSDGDEAPTHVIAHLIPAPPHNAGASSSSRTPNSSVPPPPSTFGIGGLIPPAPSGFPVHVSGSLDLTPVLGSGMHLDLGLDRGWKDFMQINPENPEIYFFLKTWDPYEQKLTAIGSFFAKHKDRVDHIIYKALRVHKDPPLSIWVEKAIWSAETIRRRKTFADMGLRTGCIIIVQPKPFADEDEASQTIFEAGGFPDLKSYLRRFAKDAAFPTRRDSAATYTLSYLGTERYVGPLLHHEPHGYGSRLYFSGHQYEGMLHLGKRHGQGRMTFSNGDVYDGSWARDEHSGQGTYTEAASKNVYEGGWLNGRRHGEGVTRWQRAEEGDKICRVCWEEVADAALNDCGHVVACIACARRVDVCPVCRRKVLSALKLWYVN</sequence>
<dbReference type="PROSITE" id="PS50089">
    <property type="entry name" value="ZF_RING_2"/>
    <property type="match status" value="1"/>
</dbReference>
<feature type="region of interest" description="Disordered" evidence="6">
    <location>
        <begin position="918"/>
        <end position="949"/>
    </location>
</feature>
<dbReference type="GO" id="GO:0008270">
    <property type="term" value="F:zinc ion binding"/>
    <property type="evidence" value="ECO:0007669"/>
    <property type="project" value="UniProtKB-KW"/>
</dbReference>
<dbReference type="Gene3D" id="2.60.210.10">
    <property type="entry name" value="Apoptosis, Tumor Necrosis Factor Receptor Associated Protein 2, Chain A"/>
    <property type="match status" value="1"/>
</dbReference>
<dbReference type="Proteomes" id="UP000799302">
    <property type="component" value="Unassembled WGS sequence"/>
</dbReference>
<dbReference type="InterPro" id="IPR001841">
    <property type="entry name" value="Znf_RING"/>
</dbReference>
<name>A0A6A6U1W1_9PEZI</name>
<dbReference type="SUPFAM" id="SSF82185">
    <property type="entry name" value="Histone H3 K4-specific methyltransferase SET7/9 N-terminal domain"/>
    <property type="match status" value="1"/>
</dbReference>
<proteinExistence type="predicted"/>
<keyword evidence="10" id="KW-1185">Reference proteome</keyword>
<dbReference type="PANTHER" id="PTHR43215:SF14">
    <property type="entry name" value="RADIAL SPOKE HEAD 1 HOMOLOG"/>
    <property type="match status" value="1"/>
</dbReference>
<keyword evidence="4" id="KW-0833">Ubl conjugation pathway</keyword>
<dbReference type="Pfam" id="PF12436">
    <property type="entry name" value="USP7_ICP0_bdg"/>
    <property type="match status" value="1"/>
</dbReference>
<dbReference type="GO" id="GO:0004843">
    <property type="term" value="F:cysteine-type deubiquitinase activity"/>
    <property type="evidence" value="ECO:0007669"/>
    <property type="project" value="InterPro"/>
</dbReference>
<feature type="domain" description="MATH" evidence="8">
    <location>
        <begin position="173"/>
        <end position="361"/>
    </location>
</feature>
<reference evidence="9" key="1">
    <citation type="journal article" date="2020" name="Stud. Mycol.">
        <title>101 Dothideomycetes genomes: a test case for predicting lifestyles and emergence of pathogens.</title>
        <authorList>
            <person name="Haridas S."/>
            <person name="Albert R."/>
            <person name="Binder M."/>
            <person name="Bloem J."/>
            <person name="Labutti K."/>
            <person name="Salamov A."/>
            <person name="Andreopoulos B."/>
            <person name="Baker S."/>
            <person name="Barry K."/>
            <person name="Bills G."/>
            <person name="Bluhm B."/>
            <person name="Cannon C."/>
            <person name="Castanera R."/>
            <person name="Culley D."/>
            <person name="Daum C."/>
            <person name="Ezra D."/>
            <person name="Gonzalez J."/>
            <person name="Henrissat B."/>
            <person name="Kuo A."/>
            <person name="Liang C."/>
            <person name="Lipzen A."/>
            <person name="Lutzoni F."/>
            <person name="Magnuson J."/>
            <person name="Mondo S."/>
            <person name="Nolan M."/>
            <person name="Ohm R."/>
            <person name="Pangilinan J."/>
            <person name="Park H.-J."/>
            <person name="Ramirez L."/>
            <person name="Alfaro M."/>
            <person name="Sun H."/>
            <person name="Tritt A."/>
            <person name="Yoshinaga Y."/>
            <person name="Zwiers L.-H."/>
            <person name="Turgeon B."/>
            <person name="Goodwin S."/>
            <person name="Spatafora J."/>
            <person name="Crous P."/>
            <person name="Grigoriev I."/>
        </authorList>
    </citation>
    <scope>NUCLEOTIDE SEQUENCE</scope>
    <source>
        <strain evidence="9">CBS 115976</strain>
    </source>
</reference>
<dbReference type="EMBL" id="MU004239">
    <property type="protein sequence ID" value="KAF2666285.1"/>
    <property type="molecule type" value="Genomic_DNA"/>
</dbReference>
<keyword evidence="2" id="KW-0963">Cytoplasm</keyword>
<dbReference type="Gene3D" id="3.30.40.10">
    <property type="entry name" value="Zinc/RING finger domain, C3HC4 (zinc finger)"/>
    <property type="match status" value="1"/>
</dbReference>
<dbReference type="InterPro" id="IPR008974">
    <property type="entry name" value="TRAF-like"/>
</dbReference>
<dbReference type="PROSITE" id="PS50144">
    <property type="entry name" value="MATH"/>
    <property type="match status" value="1"/>
</dbReference>
<dbReference type="PANTHER" id="PTHR43215">
    <property type="entry name" value="RADIAL SPOKE HEAD 1 HOMOLOG"/>
    <property type="match status" value="1"/>
</dbReference>
<evidence type="ECO:0000256" key="6">
    <source>
        <dbReference type="SAM" id="MobiDB-lite"/>
    </source>
</evidence>
<dbReference type="Gene3D" id="2.20.110.10">
    <property type="entry name" value="Histone H3 K4-specific methyltransferase SET7/9 N-terminal domain"/>
    <property type="match status" value="1"/>
</dbReference>
<feature type="domain" description="RING-type" evidence="7">
    <location>
        <begin position="1229"/>
        <end position="1264"/>
    </location>
</feature>
<feature type="region of interest" description="Disordered" evidence="6">
    <location>
        <begin position="1"/>
        <end position="136"/>
    </location>
</feature>
<dbReference type="GO" id="GO:0016579">
    <property type="term" value="P:protein deubiquitination"/>
    <property type="evidence" value="ECO:0007669"/>
    <property type="project" value="InterPro"/>
</dbReference>
<feature type="region of interest" description="Disordered" evidence="6">
    <location>
        <begin position="879"/>
        <end position="903"/>
    </location>
</feature>
<evidence type="ECO:0000259" key="7">
    <source>
        <dbReference type="PROSITE" id="PS50089"/>
    </source>
</evidence>
<evidence type="ECO:0000313" key="9">
    <source>
        <dbReference type="EMBL" id="KAF2666285.1"/>
    </source>
</evidence>
<feature type="compositionally biased region" description="Acidic residues" evidence="6">
    <location>
        <begin position="102"/>
        <end position="125"/>
    </location>
</feature>
<feature type="compositionally biased region" description="Pro residues" evidence="6">
    <location>
        <begin position="883"/>
        <end position="893"/>
    </location>
</feature>
<evidence type="ECO:0000256" key="5">
    <source>
        <dbReference type="PROSITE-ProRule" id="PRU00175"/>
    </source>
</evidence>
<dbReference type="Gene3D" id="3.10.20.90">
    <property type="entry name" value="Phosphatidylinositol 3-kinase Catalytic Subunit, Chain A, domain 1"/>
    <property type="match status" value="1"/>
</dbReference>
<feature type="compositionally biased region" description="Low complexity" evidence="6">
    <location>
        <begin position="20"/>
        <end position="29"/>
    </location>
</feature>
<feature type="region of interest" description="Disordered" evidence="6">
    <location>
        <begin position="235"/>
        <end position="270"/>
    </location>
</feature>
<keyword evidence="5" id="KW-0863">Zinc-finger</keyword>
<evidence type="ECO:0000256" key="1">
    <source>
        <dbReference type="ARBA" id="ARBA00004496"/>
    </source>
</evidence>
<dbReference type="OrthoDB" id="294378at2759"/>
<dbReference type="AlphaFoldDB" id="A0A6A6U1W1"/>
<dbReference type="Pfam" id="PF02493">
    <property type="entry name" value="MORN"/>
    <property type="match status" value="3"/>
</dbReference>
<dbReference type="Gene3D" id="3.90.70.10">
    <property type="entry name" value="Cysteine proteinases"/>
    <property type="match status" value="1"/>
</dbReference>
<keyword evidence="5" id="KW-0862">Zinc</keyword>
<evidence type="ECO:0000259" key="8">
    <source>
        <dbReference type="PROSITE" id="PS50144"/>
    </source>
</evidence>
<organism evidence="9 10">
    <name type="scientific">Microthyrium microscopicum</name>
    <dbReference type="NCBI Taxonomy" id="703497"/>
    <lineage>
        <taxon>Eukaryota</taxon>
        <taxon>Fungi</taxon>
        <taxon>Dikarya</taxon>
        <taxon>Ascomycota</taxon>
        <taxon>Pezizomycotina</taxon>
        <taxon>Dothideomycetes</taxon>
        <taxon>Dothideomycetes incertae sedis</taxon>
        <taxon>Microthyriales</taxon>
        <taxon>Microthyriaceae</taxon>
        <taxon>Microthyrium</taxon>
    </lineage>
</organism>
<evidence type="ECO:0000313" key="10">
    <source>
        <dbReference type="Proteomes" id="UP000799302"/>
    </source>
</evidence>
<dbReference type="Pfam" id="PF00443">
    <property type="entry name" value="UCH"/>
    <property type="match status" value="1"/>
</dbReference>
<dbReference type="InterPro" id="IPR038765">
    <property type="entry name" value="Papain-like_cys_pep_sf"/>
</dbReference>
<feature type="compositionally biased region" description="Basic and acidic residues" evidence="6">
    <location>
        <begin position="235"/>
        <end position="248"/>
    </location>
</feature>
<keyword evidence="3" id="KW-0677">Repeat</keyword>
<dbReference type="InterPro" id="IPR013083">
    <property type="entry name" value="Znf_RING/FYVE/PHD"/>
</dbReference>
<dbReference type="InterPro" id="IPR001394">
    <property type="entry name" value="Peptidase_C19_UCH"/>
</dbReference>
<dbReference type="SUPFAM" id="SSF57850">
    <property type="entry name" value="RING/U-box"/>
    <property type="match status" value="1"/>
</dbReference>
<feature type="compositionally biased region" description="Polar residues" evidence="6">
    <location>
        <begin position="79"/>
        <end position="101"/>
    </location>
</feature>
<dbReference type="Pfam" id="PF22486">
    <property type="entry name" value="MATH_2"/>
    <property type="match status" value="1"/>
</dbReference>